<evidence type="ECO:0000256" key="2">
    <source>
        <dbReference type="ARBA" id="ARBA00022722"/>
    </source>
</evidence>
<keyword evidence="1 6" id="KW-1277">Toxin-antitoxin system</keyword>
<proteinExistence type="inferred from homology"/>
<evidence type="ECO:0000256" key="1">
    <source>
        <dbReference type="ARBA" id="ARBA00022649"/>
    </source>
</evidence>
<evidence type="ECO:0000256" key="3">
    <source>
        <dbReference type="ARBA" id="ARBA00022723"/>
    </source>
</evidence>
<feature type="binding site" evidence="6">
    <location>
        <position position="100"/>
    </location>
    <ligand>
        <name>Mg(2+)</name>
        <dbReference type="ChEBI" id="CHEBI:18420"/>
    </ligand>
</feature>
<dbReference type="InterPro" id="IPR051619">
    <property type="entry name" value="TypeII_TA_RNase_PINc/VapC"/>
</dbReference>
<comment type="caution">
    <text evidence="8">The sequence shown here is derived from an EMBL/GenBank/DDBJ whole genome shotgun (WGS) entry which is preliminary data.</text>
</comment>
<gene>
    <name evidence="6" type="primary">vapC</name>
    <name evidence="8" type="ORF">JJQ90_06995</name>
</gene>
<organism evidence="8 9">
    <name type="scientific">Falsiroseomonas oleicola</name>
    <dbReference type="NCBI Taxonomy" id="2801474"/>
    <lineage>
        <taxon>Bacteria</taxon>
        <taxon>Pseudomonadati</taxon>
        <taxon>Pseudomonadota</taxon>
        <taxon>Alphaproteobacteria</taxon>
        <taxon>Acetobacterales</taxon>
        <taxon>Roseomonadaceae</taxon>
        <taxon>Falsiroseomonas</taxon>
    </lineage>
</organism>
<dbReference type="PANTHER" id="PTHR35901:SF1">
    <property type="entry name" value="EXONUCLEASE VAPC9"/>
    <property type="match status" value="1"/>
</dbReference>
<reference evidence="8 9" key="1">
    <citation type="submission" date="2021-01" db="EMBL/GenBank/DDBJ databases">
        <title>Roseomonas sp. nov, a bacterium isolated from an oil production mixture in Yumen Oilfield.</title>
        <authorList>
            <person name="Wu D."/>
        </authorList>
    </citation>
    <scope>NUCLEOTIDE SEQUENCE [LARGE SCALE GENOMIC DNA]</scope>
    <source>
        <strain evidence="8 9">ROY-5-3</strain>
    </source>
</reference>
<dbReference type="Pfam" id="PF01850">
    <property type="entry name" value="PIN"/>
    <property type="match status" value="1"/>
</dbReference>
<evidence type="ECO:0000313" key="9">
    <source>
        <dbReference type="Proteomes" id="UP000689967"/>
    </source>
</evidence>
<dbReference type="PANTHER" id="PTHR35901">
    <property type="entry name" value="RIBONUCLEASE VAPC3"/>
    <property type="match status" value="1"/>
</dbReference>
<evidence type="ECO:0000256" key="4">
    <source>
        <dbReference type="ARBA" id="ARBA00022801"/>
    </source>
</evidence>
<dbReference type="InterPro" id="IPR044153">
    <property type="entry name" value="PIN_Pae0151-like"/>
</dbReference>
<keyword evidence="9" id="KW-1185">Reference proteome</keyword>
<accession>A0ABS6H7I4</accession>
<comment type="function">
    <text evidence="6">Toxic component of a toxin-antitoxin (TA) system. An RNase.</text>
</comment>
<evidence type="ECO:0000259" key="7">
    <source>
        <dbReference type="Pfam" id="PF01850"/>
    </source>
</evidence>
<dbReference type="EC" id="3.1.-.-" evidence="6"/>
<dbReference type="Proteomes" id="UP000689967">
    <property type="component" value="Unassembled WGS sequence"/>
</dbReference>
<dbReference type="HAMAP" id="MF_00265">
    <property type="entry name" value="VapC_Nob1"/>
    <property type="match status" value="1"/>
</dbReference>
<protein>
    <recommendedName>
        <fullName evidence="6">Ribonuclease VapC</fullName>
        <shortName evidence="6">RNase VapC</shortName>
        <ecNumber evidence="6">3.1.-.-</ecNumber>
    </recommendedName>
    <alternativeName>
        <fullName evidence="6">Toxin VapC</fullName>
    </alternativeName>
</protein>
<feature type="domain" description="PIN" evidence="7">
    <location>
        <begin position="4"/>
        <end position="125"/>
    </location>
</feature>
<keyword evidence="5 6" id="KW-0460">Magnesium</keyword>
<dbReference type="InterPro" id="IPR022907">
    <property type="entry name" value="VapC_family"/>
</dbReference>
<comment type="similarity">
    <text evidence="6">Belongs to the PINc/VapC protein family.</text>
</comment>
<comment type="cofactor">
    <cofactor evidence="6">
        <name>Mg(2+)</name>
        <dbReference type="ChEBI" id="CHEBI:18420"/>
    </cofactor>
</comment>
<dbReference type="RefSeq" id="WP_216873859.1">
    <property type="nucleotide sequence ID" value="NZ_JAERQM010000002.1"/>
</dbReference>
<dbReference type="CDD" id="cd09873">
    <property type="entry name" value="PIN_Pae0151-like"/>
    <property type="match status" value="1"/>
</dbReference>
<evidence type="ECO:0000256" key="5">
    <source>
        <dbReference type="ARBA" id="ARBA00022842"/>
    </source>
</evidence>
<keyword evidence="3 6" id="KW-0479">Metal-binding</keyword>
<evidence type="ECO:0000313" key="8">
    <source>
        <dbReference type="EMBL" id="MBU8543446.1"/>
    </source>
</evidence>
<dbReference type="InterPro" id="IPR002716">
    <property type="entry name" value="PIN_dom"/>
</dbReference>
<sequence>MTRIVVDASVAVAWFVAEAASDRAEEVQSSGAELLAPSLLLAEIGNALLTKARRKTVPQGHAQAVLAELRRSGMLTLFDMDILAVSACIIAERLSHPIYDCLYLALAQREQAEVATFDRRMAELATRLAIPLWYPDPTR</sequence>
<evidence type="ECO:0000256" key="6">
    <source>
        <dbReference type="HAMAP-Rule" id="MF_00265"/>
    </source>
</evidence>
<name>A0ABS6H7I4_9PROT</name>
<keyword evidence="4 6" id="KW-0378">Hydrolase</keyword>
<dbReference type="EMBL" id="JAERQM010000002">
    <property type="protein sequence ID" value="MBU8543446.1"/>
    <property type="molecule type" value="Genomic_DNA"/>
</dbReference>
<feature type="binding site" evidence="6">
    <location>
        <position position="7"/>
    </location>
    <ligand>
        <name>Mg(2+)</name>
        <dbReference type="ChEBI" id="CHEBI:18420"/>
    </ligand>
</feature>
<keyword evidence="6" id="KW-0800">Toxin</keyword>
<keyword evidence="2 6" id="KW-0540">Nuclease</keyword>